<name>A0A090TA19_9VIBR</name>
<dbReference type="EMBL" id="BBMT01000009">
    <property type="protein sequence ID" value="GAL36108.1"/>
    <property type="molecule type" value="Genomic_DNA"/>
</dbReference>
<dbReference type="AlphaFoldDB" id="A0A090TA19"/>
<evidence type="ECO:0000313" key="2">
    <source>
        <dbReference type="Proteomes" id="UP000029224"/>
    </source>
</evidence>
<reference evidence="1 2" key="2">
    <citation type="submission" date="2014-09" db="EMBL/GenBank/DDBJ databases">
        <authorList>
            <consortium name="NBRP consortium"/>
            <person name="Sawabe T."/>
            <person name="Meirelles P."/>
            <person name="Nakanishi M."/>
            <person name="Sayaka M."/>
            <person name="Hattori M."/>
            <person name="Ohkuma M."/>
        </authorList>
    </citation>
    <scope>NUCLEOTIDE SEQUENCE [LARGE SCALE GENOMIC DNA]</scope>
    <source>
        <strain evidence="1 2">JCM 19240</strain>
    </source>
</reference>
<accession>A0A090TA19</accession>
<comment type="caution">
    <text evidence="1">The sequence shown here is derived from an EMBL/GenBank/DDBJ whole genome shotgun (WGS) entry which is preliminary data.</text>
</comment>
<organism evidence="1 2">
    <name type="scientific">Vibrio maritimus</name>
    <dbReference type="NCBI Taxonomy" id="990268"/>
    <lineage>
        <taxon>Bacteria</taxon>
        <taxon>Pseudomonadati</taxon>
        <taxon>Pseudomonadota</taxon>
        <taxon>Gammaproteobacteria</taxon>
        <taxon>Vibrionales</taxon>
        <taxon>Vibrionaceae</taxon>
        <taxon>Vibrio</taxon>
    </lineage>
</organism>
<reference evidence="1 2" key="1">
    <citation type="submission" date="2014-09" db="EMBL/GenBank/DDBJ databases">
        <title>Vibrio maritimus JCM 19240. (C210) whole genome shotgun sequence.</title>
        <authorList>
            <person name="Sawabe T."/>
            <person name="Meirelles P."/>
            <person name="Nakanishi M."/>
            <person name="Sayaka M."/>
            <person name="Hattori M."/>
            <person name="Ohkuma M."/>
        </authorList>
    </citation>
    <scope>NUCLEOTIDE SEQUENCE [LARGE SCALE GENOMIC DNA]</scope>
    <source>
        <strain evidence="1 2">JCM 19240</strain>
    </source>
</reference>
<proteinExistence type="predicted"/>
<keyword evidence="2" id="KW-1185">Reference proteome</keyword>
<gene>
    <name evidence="1" type="ORF">JCM19240_1550</name>
</gene>
<evidence type="ECO:0000313" key="1">
    <source>
        <dbReference type="EMBL" id="GAL36108.1"/>
    </source>
</evidence>
<dbReference type="Proteomes" id="UP000029224">
    <property type="component" value="Unassembled WGS sequence"/>
</dbReference>
<protein>
    <submittedName>
        <fullName evidence="1">Uncharacterized protein</fullName>
    </submittedName>
</protein>
<sequence length="48" mass="5628">MEGGNEFLTRFLEMNAARLGMTSNEYIHMCMKIEEDYEGFYKLAESVQ</sequence>